<evidence type="ECO:0000313" key="2">
    <source>
        <dbReference type="Proteomes" id="UP000828048"/>
    </source>
</evidence>
<protein>
    <submittedName>
        <fullName evidence="1">Uncharacterized protein</fullName>
    </submittedName>
</protein>
<keyword evidence="2" id="KW-1185">Reference proteome</keyword>
<name>A0ACB7Z7B4_9ERIC</name>
<reference evidence="1 2" key="1">
    <citation type="journal article" date="2021" name="Hortic Res">
        <title>High-quality reference genome and annotation aids understanding of berry development for evergreen blueberry (Vaccinium darrowii).</title>
        <authorList>
            <person name="Yu J."/>
            <person name="Hulse-Kemp A.M."/>
            <person name="Babiker E."/>
            <person name="Staton M."/>
        </authorList>
    </citation>
    <scope>NUCLEOTIDE SEQUENCE [LARGE SCALE GENOMIC DNA]</scope>
    <source>
        <strain evidence="2">cv. NJ 8807/NJ 8810</strain>
        <tissue evidence="1">Young leaf</tissue>
    </source>
</reference>
<gene>
    <name evidence="1" type="ORF">Vadar_029620</name>
</gene>
<dbReference type="Proteomes" id="UP000828048">
    <property type="component" value="Chromosome 4"/>
</dbReference>
<accession>A0ACB7Z7B4</accession>
<organism evidence="1 2">
    <name type="scientific">Vaccinium darrowii</name>
    <dbReference type="NCBI Taxonomy" id="229202"/>
    <lineage>
        <taxon>Eukaryota</taxon>
        <taxon>Viridiplantae</taxon>
        <taxon>Streptophyta</taxon>
        <taxon>Embryophyta</taxon>
        <taxon>Tracheophyta</taxon>
        <taxon>Spermatophyta</taxon>
        <taxon>Magnoliopsida</taxon>
        <taxon>eudicotyledons</taxon>
        <taxon>Gunneridae</taxon>
        <taxon>Pentapetalae</taxon>
        <taxon>asterids</taxon>
        <taxon>Ericales</taxon>
        <taxon>Ericaceae</taxon>
        <taxon>Vaccinioideae</taxon>
        <taxon>Vaccinieae</taxon>
        <taxon>Vaccinium</taxon>
    </lineage>
</organism>
<proteinExistence type="predicted"/>
<evidence type="ECO:0000313" key="1">
    <source>
        <dbReference type="EMBL" id="KAH7861704.1"/>
    </source>
</evidence>
<dbReference type="EMBL" id="CM037154">
    <property type="protein sequence ID" value="KAH7861704.1"/>
    <property type="molecule type" value="Genomic_DNA"/>
</dbReference>
<sequence length="783" mass="89200">MGRPRPPKVRNFKNPENPCPNSQHSSPSHHIRNLISNIQAPQGLKPPILKSLYHLLIHLSSNYPTCPGAGGDSTFWDIDIDRCGIRVSLEDIRVLSDILFKELSRTFNQFLSALHDVSAEVALRASLRSAIWAITELLNLLLRCCMVMFNLLFPDRLVENGQVLLDILEELCSWALTHENEENTIGFEKVSLKCTYKDNYCTASSNEDIVASLHFMEPVNPSLPFLRSSLEVFADELLVHGQLRQYFKLIDSLPSTSRKLFKGRSSHGDFGSVIEIFITHFCLSFSDDQAFENFLNGLFCANGKHNRAPELTLSASLVLLLNPFILSAPKFLHAHLICLVSEAVAFGFSLVNMRADVRLMDCYLSAFERSVILYVKHMSNLRTNDYPSGDSVLKTKKYGGNSQPNFESYIQPVTRQKIKNLITKLDNSWQSGLHDMLLRRNPRKSDLATSSIRYVKESEHILDPSFREEIIEILSCIICEAFSSEVGDATFHASGAESPQDIFLLASILKLMSCSLRQTIWCLRHDGKLGCLKTLKDFSSCKEYDSIVGIISCFQQVSFCLPVQKSLCRMMEIHPEAHKESRVMLLHFSGFLSLSFISGLDFLVRGCISTMISLMNLIVFEEGNLDAFRFDYRSESFSLHPDNVSEAKVEKKSSLLVASKFQKIQTLYLSAPSLSSENIGYENEQEETLTRPSTRKNMQRVVGIEEEMEETCNGKIFLKCRLENRGKPSDFDDLADFIECKRGKDYNGWLKDRQKYRKWKCEKMAVLRWKKRKTLKFMKGKKM</sequence>
<comment type="caution">
    <text evidence="1">The sequence shown here is derived from an EMBL/GenBank/DDBJ whole genome shotgun (WGS) entry which is preliminary data.</text>
</comment>